<proteinExistence type="predicted"/>
<dbReference type="AlphaFoldDB" id="A0A5C5V609"/>
<keyword evidence="2" id="KW-0472">Membrane</keyword>
<feature type="transmembrane region" description="Helical" evidence="2">
    <location>
        <begin position="145"/>
        <end position="172"/>
    </location>
</feature>
<evidence type="ECO:0000313" key="4">
    <source>
        <dbReference type="Proteomes" id="UP000316714"/>
    </source>
</evidence>
<evidence type="ECO:0000313" key="3">
    <source>
        <dbReference type="EMBL" id="TWT33994.1"/>
    </source>
</evidence>
<keyword evidence="2" id="KW-0812">Transmembrane</keyword>
<feature type="compositionally biased region" description="Polar residues" evidence="1">
    <location>
        <begin position="57"/>
        <end position="69"/>
    </location>
</feature>
<protein>
    <submittedName>
        <fullName evidence="3">Uncharacterized protein</fullName>
    </submittedName>
</protein>
<feature type="compositionally biased region" description="Pro residues" evidence="1">
    <location>
        <begin position="90"/>
        <end position="100"/>
    </location>
</feature>
<evidence type="ECO:0000256" key="1">
    <source>
        <dbReference type="SAM" id="MobiDB-lite"/>
    </source>
</evidence>
<accession>A0A5C5V609</accession>
<organism evidence="3 4">
    <name type="scientific">Posidoniimonas corsicana</name>
    <dbReference type="NCBI Taxonomy" id="1938618"/>
    <lineage>
        <taxon>Bacteria</taxon>
        <taxon>Pseudomonadati</taxon>
        <taxon>Planctomycetota</taxon>
        <taxon>Planctomycetia</taxon>
        <taxon>Pirellulales</taxon>
        <taxon>Lacipirellulaceae</taxon>
        <taxon>Posidoniimonas</taxon>
    </lineage>
</organism>
<sequence length="182" mass="19027">MPIRFQCSQCGAGFKAGDAQGGLELPCPKCGANIQVPPPGAPMPEARLAPLDDPLDETQSSGFGDTQVNPFVRAAQPAAEPDAEEAPPDLSAPPPPPPPAATRSNAFESPRAPIERPRDVTLGGDVRVVDIKVPFWSIARLLFQIWLILLVLSFAAWALMAAVLAVVALVFGGGAFRIDGGP</sequence>
<gene>
    <name evidence="3" type="ORF">KOR34_38300</name>
</gene>
<keyword evidence="4" id="KW-1185">Reference proteome</keyword>
<feature type="region of interest" description="Disordered" evidence="1">
    <location>
        <begin position="31"/>
        <end position="118"/>
    </location>
</feature>
<dbReference type="RefSeq" id="WP_146567068.1">
    <property type="nucleotide sequence ID" value="NZ_SIHJ01000002.1"/>
</dbReference>
<comment type="caution">
    <text evidence="3">The sequence shown here is derived from an EMBL/GenBank/DDBJ whole genome shotgun (WGS) entry which is preliminary data.</text>
</comment>
<name>A0A5C5V609_9BACT</name>
<keyword evidence="2" id="KW-1133">Transmembrane helix</keyword>
<dbReference type="Proteomes" id="UP000316714">
    <property type="component" value="Unassembled WGS sequence"/>
</dbReference>
<dbReference type="EMBL" id="SIHJ01000002">
    <property type="protein sequence ID" value="TWT33994.1"/>
    <property type="molecule type" value="Genomic_DNA"/>
</dbReference>
<dbReference type="OrthoDB" id="292474at2"/>
<reference evidence="3 4" key="1">
    <citation type="submission" date="2019-02" db="EMBL/GenBank/DDBJ databases">
        <title>Deep-cultivation of Planctomycetes and their phenomic and genomic characterization uncovers novel biology.</title>
        <authorList>
            <person name="Wiegand S."/>
            <person name="Jogler M."/>
            <person name="Boedeker C."/>
            <person name="Pinto D."/>
            <person name="Vollmers J."/>
            <person name="Rivas-Marin E."/>
            <person name="Kohn T."/>
            <person name="Peeters S.H."/>
            <person name="Heuer A."/>
            <person name="Rast P."/>
            <person name="Oberbeckmann S."/>
            <person name="Bunk B."/>
            <person name="Jeske O."/>
            <person name="Meyerdierks A."/>
            <person name="Storesund J.E."/>
            <person name="Kallscheuer N."/>
            <person name="Luecker S."/>
            <person name="Lage O.M."/>
            <person name="Pohl T."/>
            <person name="Merkel B.J."/>
            <person name="Hornburger P."/>
            <person name="Mueller R.-W."/>
            <person name="Bruemmer F."/>
            <person name="Labrenz M."/>
            <person name="Spormann A.M."/>
            <person name="Op Den Camp H."/>
            <person name="Overmann J."/>
            <person name="Amann R."/>
            <person name="Jetten M.S.M."/>
            <person name="Mascher T."/>
            <person name="Medema M.H."/>
            <person name="Devos D.P."/>
            <person name="Kaster A.-K."/>
            <person name="Ovreas L."/>
            <person name="Rohde M."/>
            <person name="Galperin M.Y."/>
            <person name="Jogler C."/>
        </authorList>
    </citation>
    <scope>NUCLEOTIDE SEQUENCE [LARGE SCALE GENOMIC DNA]</scope>
    <source>
        <strain evidence="3 4">KOR34</strain>
    </source>
</reference>
<evidence type="ECO:0000256" key="2">
    <source>
        <dbReference type="SAM" id="Phobius"/>
    </source>
</evidence>